<dbReference type="AlphaFoldDB" id="A0A2U1LV69"/>
<proteinExistence type="predicted"/>
<gene>
    <name evidence="2" type="ORF">CTI12_AA450350</name>
</gene>
<feature type="transmembrane region" description="Helical" evidence="1">
    <location>
        <begin position="95"/>
        <end position="120"/>
    </location>
</feature>
<dbReference type="SUPFAM" id="SSF48239">
    <property type="entry name" value="Terpenoid cyclases/Protein prenyltransferases"/>
    <property type="match status" value="1"/>
</dbReference>
<reference evidence="2 3" key="1">
    <citation type="journal article" date="2018" name="Mol. Plant">
        <title>The genome of Artemisia annua provides insight into the evolution of Asteraceae family and artemisinin biosynthesis.</title>
        <authorList>
            <person name="Shen Q."/>
            <person name="Zhang L."/>
            <person name="Liao Z."/>
            <person name="Wang S."/>
            <person name="Yan T."/>
            <person name="Shi P."/>
            <person name="Liu M."/>
            <person name="Fu X."/>
            <person name="Pan Q."/>
            <person name="Wang Y."/>
            <person name="Lv Z."/>
            <person name="Lu X."/>
            <person name="Zhang F."/>
            <person name="Jiang W."/>
            <person name="Ma Y."/>
            <person name="Chen M."/>
            <person name="Hao X."/>
            <person name="Li L."/>
            <person name="Tang Y."/>
            <person name="Lv G."/>
            <person name="Zhou Y."/>
            <person name="Sun X."/>
            <person name="Brodelius P.E."/>
            <person name="Rose J.K.C."/>
            <person name="Tang K."/>
        </authorList>
    </citation>
    <scope>NUCLEOTIDE SEQUENCE [LARGE SCALE GENOMIC DNA]</scope>
    <source>
        <strain evidence="3">cv. Huhao1</strain>
        <tissue evidence="2">Leaf</tissue>
    </source>
</reference>
<keyword evidence="1" id="KW-0812">Transmembrane</keyword>
<name>A0A2U1LV69_ARTAN</name>
<sequence length="259" mass="30084">MDDGHASDEDKSTRINRLQELNALEKLESMDLFVNKTQRHRSLFANCLKTKNHQFVGPITPTVLALRDELFTVPYHNIDWNEARNMLVAGYDDKYLHVFAAMDFGTLAVLSLKICLHRILKLLHITRMRYAKHFVVPSEIHKRLYLARKSNLGTHTNISAKKAQEIQMPKHGKEMDKIIATEKVEKVKMMLWLNFLTIGEKEVKFSPGSCSRLRRNDSRKRSTRTDLSCRLLSANYLSNMEDFSYVRAYLDSSHTLSKR</sequence>
<organism evidence="2 3">
    <name type="scientific">Artemisia annua</name>
    <name type="common">Sweet wormwood</name>
    <dbReference type="NCBI Taxonomy" id="35608"/>
    <lineage>
        <taxon>Eukaryota</taxon>
        <taxon>Viridiplantae</taxon>
        <taxon>Streptophyta</taxon>
        <taxon>Embryophyta</taxon>
        <taxon>Tracheophyta</taxon>
        <taxon>Spermatophyta</taxon>
        <taxon>Magnoliopsida</taxon>
        <taxon>eudicotyledons</taxon>
        <taxon>Gunneridae</taxon>
        <taxon>Pentapetalae</taxon>
        <taxon>asterids</taxon>
        <taxon>campanulids</taxon>
        <taxon>Asterales</taxon>
        <taxon>Asteraceae</taxon>
        <taxon>Asteroideae</taxon>
        <taxon>Anthemideae</taxon>
        <taxon>Artemisiinae</taxon>
        <taxon>Artemisia</taxon>
    </lineage>
</organism>
<protein>
    <submittedName>
        <fullName evidence="2">Uncharacterized protein</fullName>
    </submittedName>
</protein>
<comment type="caution">
    <text evidence="2">The sequence shown here is derived from an EMBL/GenBank/DDBJ whole genome shotgun (WGS) entry which is preliminary data.</text>
</comment>
<dbReference type="InterPro" id="IPR008930">
    <property type="entry name" value="Terpenoid_cyclase/PrenylTrfase"/>
</dbReference>
<dbReference type="Proteomes" id="UP000245207">
    <property type="component" value="Unassembled WGS sequence"/>
</dbReference>
<dbReference type="Gene3D" id="1.50.10.20">
    <property type="match status" value="1"/>
</dbReference>
<keyword evidence="1" id="KW-1133">Transmembrane helix</keyword>
<accession>A0A2U1LV69</accession>
<keyword evidence="1" id="KW-0472">Membrane</keyword>
<dbReference type="OrthoDB" id="1696759at2759"/>
<evidence type="ECO:0000313" key="3">
    <source>
        <dbReference type="Proteomes" id="UP000245207"/>
    </source>
</evidence>
<dbReference type="STRING" id="35608.A0A2U1LV69"/>
<evidence type="ECO:0000313" key="2">
    <source>
        <dbReference type="EMBL" id="PWA52891.1"/>
    </source>
</evidence>
<evidence type="ECO:0000256" key="1">
    <source>
        <dbReference type="SAM" id="Phobius"/>
    </source>
</evidence>
<keyword evidence="3" id="KW-1185">Reference proteome</keyword>
<dbReference type="EMBL" id="PKPP01007620">
    <property type="protein sequence ID" value="PWA52891.1"/>
    <property type="molecule type" value="Genomic_DNA"/>
</dbReference>